<dbReference type="SUPFAM" id="SSF161070">
    <property type="entry name" value="SNF-like"/>
    <property type="match status" value="1"/>
</dbReference>
<dbReference type="PROSITE" id="PS50267">
    <property type="entry name" value="NA_NEUROTRAN_SYMP_3"/>
    <property type="match status" value="1"/>
</dbReference>
<dbReference type="GO" id="GO:0005886">
    <property type="term" value="C:plasma membrane"/>
    <property type="evidence" value="ECO:0007669"/>
    <property type="project" value="TreeGrafter"/>
</dbReference>
<comment type="subcellular location">
    <subcellularLocation>
        <location evidence="1">Membrane</location>
        <topology evidence="1">Multi-pass membrane protein</topology>
    </subcellularLocation>
</comment>
<reference evidence="14" key="1">
    <citation type="submission" date="2025-08" db="UniProtKB">
        <authorList>
            <consortium name="RefSeq"/>
        </authorList>
    </citation>
    <scope>IDENTIFICATION</scope>
    <source>
        <tissue evidence="14">Whole organism</tissue>
    </source>
</reference>
<dbReference type="GO" id="GO:0006865">
    <property type="term" value="P:amino acid transport"/>
    <property type="evidence" value="ECO:0007669"/>
    <property type="project" value="TreeGrafter"/>
</dbReference>
<evidence type="ECO:0000256" key="7">
    <source>
        <dbReference type="ARBA" id="ARBA00023136"/>
    </source>
</evidence>
<feature type="region of interest" description="Disordered" evidence="11">
    <location>
        <begin position="137"/>
        <end position="172"/>
    </location>
</feature>
<evidence type="ECO:0000256" key="11">
    <source>
        <dbReference type="SAM" id="MobiDB-lite"/>
    </source>
</evidence>
<evidence type="ECO:0000256" key="6">
    <source>
        <dbReference type="ARBA" id="ARBA00022989"/>
    </source>
</evidence>
<dbReference type="PANTHER" id="PTHR11616">
    <property type="entry name" value="SODIUM/CHLORIDE DEPENDENT TRANSPORTER"/>
    <property type="match status" value="1"/>
</dbReference>
<evidence type="ECO:0000256" key="1">
    <source>
        <dbReference type="ARBA" id="ARBA00004141"/>
    </source>
</evidence>
<dbReference type="GeneID" id="113215077"/>
<feature type="binding site" evidence="8">
    <location>
        <position position="286"/>
    </location>
    <ligand>
        <name>Na(+)</name>
        <dbReference type="ChEBI" id="CHEBI:29101"/>
        <label>1</label>
    </ligand>
</feature>
<dbReference type="PRINTS" id="PR00176">
    <property type="entry name" value="NANEUSMPORT"/>
</dbReference>
<evidence type="ECO:0000313" key="14">
    <source>
        <dbReference type="RefSeq" id="XP_052122432.1"/>
    </source>
</evidence>
<feature type="compositionally biased region" description="Low complexity" evidence="11">
    <location>
        <begin position="70"/>
        <end position="103"/>
    </location>
</feature>
<dbReference type="Pfam" id="PF00209">
    <property type="entry name" value="SNF"/>
    <property type="match status" value="1"/>
</dbReference>
<dbReference type="OrthoDB" id="6581954at2759"/>
<feature type="region of interest" description="Disordered" evidence="11">
    <location>
        <begin position="231"/>
        <end position="254"/>
    </location>
</feature>
<feature type="binding site" evidence="8">
    <location>
        <position position="288"/>
    </location>
    <ligand>
        <name>Na(+)</name>
        <dbReference type="ChEBI" id="CHEBI:29101"/>
        <label>1</label>
    </ligand>
</feature>
<feature type="transmembrane region" description="Helical" evidence="12">
    <location>
        <begin position="352"/>
        <end position="379"/>
    </location>
</feature>
<organism evidence="13 14">
    <name type="scientific">Frankliniella occidentalis</name>
    <name type="common">Western flower thrips</name>
    <name type="synonym">Euthrips occidentalis</name>
    <dbReference type="NCBI Taxonomy" id="133901"/>
    <lineage>
        <taxon>Eukaryota</taxon>
        <taxon>Metazoa</taxon>
        <taxon>Ecdysozoa</taxon>
        <taxon>Arthropoda</taxon>
        <taxon>Hexapoda</taxon>
        <taxon>Insecta</taxon>
        <taxon>Pterygota</taxon>
        <taxon>Neoptera</taxon>
        <taxon>Paraneoptera</taxon>
        <taxon>Thysanoptera</taxon>
        <taxon>Terebrantia</taxon>
        <taxon>Thripoidea</taxon>
        <taxon>Thripidae</taxon>
        <taxon>Frankliniella</taxon>
    </lineage>
</organism>
<feature type="disulfide bond" evidence="9">
    <location>
        <begin position="391"/>
        <end position="400"/>
    </location>
</feature>
<feature type="region of interest" description="Disordered" evidence="11">
    <location>
        <begin position="190"/>
        <end position="210"/>
    </location>
</feature>
<keyword evidence="3 10" id="KW-0813">Transport</keyword>
<feature type="compositionally biased region" description="Low complexity" evidence="11">
    <location>
        <begin position="43"/>
        <end position="56"/>
    </location>
</feature>
<dbReference type="PROSITE" id="PS00610">
    <property type="entry name" value="NA_NEUROTRAN_SYMP_1"/>
    <property type="match status" value="1"/>
</dbReference>
<keyword evidence="7 12" id="KW-0472">Membrane</keyword>
<dbReference type="Proteomes" id="UP000504606">
    <property type="component" value="Unplaced"/>
</dbReference>
<feature type="compositionally biased region" description="Gly residues" evidence="11">
    <location>
        <begin position="8"/>
        <end position="42"/>
    </location>
</feature>
<evidence type="ECO:0000256" key="12">
    <source>
        <dbReference type="SAM" id="Phobius"/>
    </source>
</evidence>
<feature type="binding site" evidence="8">
    <location>
        <position position="289"/>
    </location>
    <ligand>
        <name>Na(+)</name>
        <dbReference type="ChEBI" id="CHEBI:29101"/>
        <label>1</label>
    </ligand>
</feature>
<feature type="binding site" evidence="8">
    <location>
        <position position="293"/>
    </location>
    <ligand>
        <name>Na(+)</name>
        <dbReference type="ChEBI" id="CHEBI:29101"/>
        <label>1</label>
    </ligand>
</feature>
<evidence type="ECO:0000256" key="9">
    <source>
        <dbReference type="PIRSR" id="PIRSR600175-2"/>
    </source>
</evidence>
<dbReference type="GO" id="GO:0015293">
    <property type="term" value="F:symporter activity"/>
    <property type="evidence" value="ECO:0007669"/>
    <property type="project" value="UniProtKB-KW"/>
</dbReference>
<name>A0A9C6WNF2_FRAOC</name>
<sequence>MELVVIRGGPGGGPPGAANPGGPGGGPGGGSGGGPGPGGGGPAPLATASSASSADHGSGGGGVVEHVSGPAPASPASIASAAQQLDDGYGSSNSSPHSSGMISTACGGVPRHKGSSTPLHKPSLAAVVNIRENLASMGSMGPGPTGGRLPSSAASSGVYAPAPAHPAAASLSPTVKKDVQVEVADKGYKSYVVPSPSPDELTGSEDSADTAAEDDAILDTSASASAAPVCASGGAGGGGGSAPRKKRKKHKKARKDVIVACVQPPAVDPERETWGRNADFLLSIIGFAVDLANVWRFPYLCYRNGGGAFLVPYTLMLVFGAVPLFYMELILGQFNRQGPISVWRVCPLFKGVGFCAVMVAFYVSFYYNVIIGWALYFMVASAAAELPWLHCNNTWNTEWCWESTNLLASNATNLTGLAATASSVLSNITTSRLHHSPAAEYFHRGVLEMQWSEGLHDMGTPKWQLVICLGLVYCMLYLSLFKGVKSSGLVVWVTATMPYVVLTILLIRGLMLPGALTGIQYYLQPELARLQDTQVSSSPVSPSRPEDGRRGFSPHPPFPSLPPKYGSPS</sequence>
<dbReference type="InterPro" id="IPR000175">
    <property type="entry name" value="Na/ntran_symport"/>
</dbReference>
<dbReference type="GO" id="GO:0035725">
    <property type="term" value="P:sodium ion transmembrane transport"/>
    <property type="evidence" value="ECO:0007669"/>
    <property type="project" value="TreeGrafter"/>
</dbReference>
<keyword evidence="5 10" id="KW-0769">Symport</keyword>
<comment type="similarity">
    <text evidence="2 10">Belongs to the sodium:neurotransmitter symporter (SNF) (TC 2.A.22) family.</text>
</comment>
<protein>
    <recommendedName>
        <fullName evidence="10">Transporter</fullName>
    </recommendedName>
</protein>
<dbReference type="PANTHER" id="PTHR11616:SF38">
    <property type="entry name" value="SODIUM-DEPENDENT DOPAMINE TRANSPORTER"/>
    <property type="match status" value="1"/>
</dbReference>
<proteinExistence type="inferred from homology"/>
<feature type="region of interest" description="Disordered" evidence="11">
    <location>
        <begin position="1"/>
        <end position="122"/>
    </location>
</feature>
<evidence type="ECO:0000256" key="4">
    <source>
        <dbReference type="ARBA" id="ARBA00022692"/>
    </source>
</evidence>
<feature type="compositionally biased region" description="Low complexity" evidence="11">
    <location>
        <begin position="160"/>
        <end position="169"/>
    </location>
</feature>
<feature type="transmembrane region" description="Helical" evidence="12">
    <location>
        <begin position="488"/>
        <end position="507"/>
    </location>
</feature>
<feature type="transmembrane region" description="Helical" evidence="12">
    <location>
        <begin position="310"/>
        <end position="331"/>
    </location>
</feature>
<keyword evidence="4 10" id="KW-0812">Transmembrane</keyword>
<evidence type="ECO:0000256" key="3">
    <source>
        <dbReference type="ARBA" id="ARBA00022448"/>
    </source>
</evidence>
<gene>
    <name evidence="14" type="primary">LOC113215077</name>
</gene>
<evidence type="ECO:0000313" key="13">
    <source>
        <dbReference type="Proteomes" id="UP000504606"/>
    </source>
</evidence>
<dbReference type="KEGG" id="foc:113215077"/>
<feature type="region of interest" description="Disordered" evidence="11">
    <location>
        <begin position="533"/>
        <end position="569"/>
    </location>
</feature>
<dbReference type="AlphaFoldDB" id="A0A9C6WNF2"/>
<dbReference type="InterPro" id="IPR037272">
    <property type="entry name" value="SNS_sf"/>
</dbReference>
<evidence type="ECO:0000256" key="8">
    <source>
        <dbReference type="PIRSR" id="PIRSR600175-1"/>
    </source>
</evidence>
<evidence type="ECO:0000256" key="10">
    <source>
        <dbReference type="RuleBase" id="RU003732"/>
    </source>
</evidence>
<keyword evidence="13" id="KW-1185">Reference proteome</keyword>
<keyword evidence="6 12" id="KW-1133">Transmembrane helix</keyword>
<dbReference type="RefSeq" id="XP_052122432.1">
    <property type="nucleotide sequence ID" value="XM_052266472.1"/>
</dbReference>
<feature type="compositionally biased region" description="Basic residues" evidence="11">
    <location>
        <begin position="243"/>
        <end position="254"/>
    </location>
</feature>
<evidence type="ECO:0000256" key="5">
    <source>
        <dbReference type="ARBA" id="ARBA00022847"/>
    </source>
</evidence>
<evidence type="ECO:0000256" key="2">
    <source>
        <dbReference type="ARBA" id="ARBA00006459"/>
    </source>
</evidence>
<accession>A0A9C6WNF2</accession>
<dbReference type="GO" id="GO:0046872">
    <property type="term" value="F:metal ion binding"/>
    <property type="evidence" value="ECO:0007669"/>
    <property type="project" value="UniProtKB-KW"/>
</dbReference>
<keyword evidence="8" id="KW-0479">Metal-binding</keyword>
<keyword evidence="8" id="KW-0915">Sodium</keyword>
<feature type="transmembrane region" description="Helical" evidence="12">
    <location>
        <begin position="463"/>
        <end position="481"/>
    </location>
</feature>
<keyword evidence="9" id="KW-1015">Disulfide bond</keyword>